<dbReference type="GO" id="GO:0016787">
    <property type="term" value="F:hydrolase activity"/>
    <property type="evidence" value="ECO:0007669"/>
    <property type="project" value="UniProtKB-KW"/>
</dbReference>
<dbReference type="EMBL" id="QYUO01000001">
    <property type="protein sequence ID" value="RJF99682.1"/>
    <property type="molecule type" value="Genomic_DNA"/>
</dbReference>
<accession>A0A3A3FU10</accession>
<organism evidence="6 7">
    <name type="scientific">Noviherbaspirillum saxi</name>
    <dbReference type="NCBI Taxonomy" id="2320863"/>
    <lineage>
        <taxon>Bacteria</taxon>
        <taxon>Pseudomonadati</taxon>
        <taxon>Pseudomonadota</taxon>
        <taxon>Betaproteobacteria</taxon>
        <taxon>Burkholderiales</taxon>
        <taxon>Oxalobacteraceae</taxon>
        <taxon>Noviherbaspirillum</taxon>
    </lineage>
</organism>
<dbReference type="PANTHER" id="PTHR42988:SF2">
    <property type="entry name" value="CYCLIC NUCLEOTIDE PHOSPHODIESTERASE CBUA0032-RELATED"/>
    <property type="match status" value="1"/>
</dbReference>
<dbReference type="InterPro" id="IPR029052">
    <property type="entry name" value="Metallo-depent_PP-like"/>
</dbReference>
<dbReference type="InterPro" id="IPR004843">
    <property type="entry name" value="Calcineurin-like_PHP"/>
</dbReference>
<keyword evidence="1" id="KW-0479">Metal-binding</keyword>
<evidence type="ECO:0000256" key="1">
    <source>
        <dbReference type="ARBA" id="ARBA00022723"/>
    </source>
</evidence>
<name>A0A3A3FU10_9BURK</name>
<evidence type="ECO:0000256" key="3">
    <source>
        <dbReference type="ARBA" id="ARBA00023004"/>
    </source>
</evidence>
<gene>
    <name evidence="6" type="ORF">D3871_15000</name>
</gene>
<dbReference type="InterPro" id="IPR050884">
    <property type="entry name" value="CNP_phosphodiesterase-III"/>
</dbReference>
<reference evidence="7" key="1">
    <citation type="submission" date="2018-09" db="EMBL/GenBank/DDBJ databases">
        <authorList>
            <person name="Zhu H."/>
        </authorList>
    </citation>
    <scope>NUCLEOTIDE SEQUENCE [LARGE SCALE GENOMIC DNA]</scope>
    <source>
        <strain evidence="7">K1R23-30</strain>
    </source>
</reference>
<sequence>MSIIAHLSDTHFGTEIPFVVEALRKALQRLQPDVVIVSGDVTQRARKHEFQSARQFLDTLSAPAVLVIPGNHDIPLFNVFARTAWPYRNYCEAFGKSHQIWAGSDMVILALDSTTPLRHTRGRLDISQLSALASQIPASDTEPLRIACAHQPLHTAWPEDLHEILIGAGDAAQAFARHRIDIVLSGHVHVPLVTTTHAAFPAVPRHFILCGAGTAVSHRTRPAAPNSFNVITSSGNTDPASVSIAIWRLDAAVAEFIAEPESSFFRSANGWHQQSLE</sequence>
<evidence type="ECO:0000313" key="7">
    <source>
        <dbReference type="Proteomes" id="UP000265955"/>
    </source>
</evidence>
<dbReference type="PANTHER" id="PTHR42988">
    <property type="entry name" value="PHOSPHOHYDROLASE"/>
    <property type="match status" value="1"/>
</dbReference>
<keyword evidence="2" id="KW-0378">Hydrolase</keyword>
<proteinExistence type="inferred from homology"/>
<evidence type="ECO:0000313" key="6">
    <source>
        <dbReference type="EMBL" id="RJF99682.1"/>
    </source>
</evidence>
<comment type="similarity">
    <text evidence="4">Belongs to the cyclic nucleotide phosphodiesterase class-III family.</text>
</comment>
<dbReference type="OrthoDB" id="9811542at2"/>
<dbReference type="Gene3D" id="3.60.21.10">
    <property type="match status" value="1"/>
</dbReference>
<dbReference type="AlphaFoldDB" id="A0A3A3FU10"/>
<dbReference type="GO" id="GO:0046872">
    <property type="term" value="F:metal ion binding"/>
    <property type="evidence" value="ECO:0007669"/>
    <property type="project" value="UniProtKB-KW"/>
</dbReference>
<evidence type="ECO:0000256" key="2">
    <source>
        <dbReference type="ARBA" id="ARBA00022801"/>
    </source>
</evidence>
<protein>
    <submittedName>
        <fullName evidence="6">Metallophosphoesterase</fullName>
    </submittedName>
</protein>
<dbReference type="Pfam" id="PF00149">
    <property type="entry name" value="Metallophos"/>
    <property type="match status" value="1"/>
</dbReference>
<keyword evidence="7" id="KW-1185">Reference proteome</keyword>
<feature type="domain" description="Calcineurin-like phosphoesterase" evidence="5">
    <location>
        <begin position="4"/>
        <end position="191"/>
    </location>
</feature>
<dbReference type="SUPFAM" id="SSF56300">
    <property type="entry name" value="Metallo-dependent phosphatases"/>
    <property type="match status" value="1"/>
</dbReference>
<comment type="caution">
    <text evidence="6">The sequence shown here is derived from an EMBL/GenBank/DDBJ whole genome shotgun (WGS) entry which is preliminary data.</text>
</comment>
<dbReference type="RefSeq" id="WP_119769625.1">
    <property type="nucleotide sequence ID" value="NZ_QYUO01000001.1"/>
</dbReference>
<dbReference type="Proteomes" id="UP000265955">
    <property type="component" value="Unassembled WGS sequence"/>
</dbReference>
<evidence type="ECO:0000259" key="5">
    <source>
        <dbReference type="Pfam" id="PF00149"/>
    </source>
</evidence>
<evidence type="ECO:0000256" key="4">
    <source>
        <dbReference type="ARBA" id="ARBA00025742"/>
    </source>
</evidence>
<keyword evidence="3" id="KW-0408">Iron</keyword>